<dbReference type="GO" id="GO:0003677">
    <property type="term" value="F:DNA binding"/>
    <property type="evidence" value="ECO:0007669"/>
    <property type="project" value="UniProtKB-UniRule"/>
</dbReference>
<protein>
    <recommendedName>
        <fullName evidence="3">HTH tetR-type domain-containing protein</fullName>
    </recommendedName>
</protein>
<proteinExistence type="predicted"/>
<dbReference type="PANTHER" id="PTHR43479:SF7">
    <property type="entry name" value="TETR-FAMILY TRANSCRIPTIONAL REGULATOR"/>
    <property type="match status" value="1"/>
</dbReference>
<keyword evidence="5" id="KW-1185">Reference proteome</keyword>
<evidence type="ECO:0000256" key="1">
    <source>
        <dbReference type="ARBA" id="ARBA00023125"/>
    </source>
</evidence>
<dbReference type="PANTHER" id="PTHR43479">
    <property type="entry name" value="ACREF/ENVCD OPERON REPRESSOR-RELATED"/>
    <property type="match status" value="1"/>
</dbReference>
<evidence type="ECO:0000259" key="3">
    <source>
        <dbReference type="PROSITE" id="PS50977"/>
    </source>
</evidence>
<accession>C7N1Y3</accession>
<dbReference type="SUPFAM" id="SSF46689">
    <property type="entry name" value="Homeodomain-like"/>
    <property type="match status" value="1"/>
</dbReference>
<gene>
    <name evidence="4" type="ordered locus">Shel_24160</name>
</gene>
<feature type="domain" description="HTH tetR-type" evidence="3">
    <location>
        <begin position="12"/>
        <end position="72"/>
    </location>
</feature>
<dbReference type="EMBL" id="CP001684">
    <property type="protein sequence ID" value="ACV23424.1"/>
    <property type="molecule type" value="Genomic_DNA"/>
</dbReference>
<dbReference type="KEGG" id="shi:Shel_24160"/>
<dbReference type="HOGENOM" id="CLU_087539_0_3_11"/>
<dbReference type="Proteomes" id="UP000002026">
    <property type="component" value="Chromosome"/>
</dbReference>
<dbReference type="STRING" id="471855.Shel_24160"/>
<dbReference type="InterPro" id="IPR001647">
    <property type="entry name" value="HTH_TetR"/>
</dbReference>
<name>C7N1Y3_SLAHD</name>
<dbReference type="Gene3D" id="1.10.357.10">
    <property type="entry name" value="Tetracycline Repressor, domain 2"/>
    <property type="match status" value="1"/>
</dbReference>
<reference evidence="4 5" key="1">
    <citation type="journal article" date="2009" name="Stand. Genomic Sci.">
        <title>Complete genome sequence of Slackia heliotrinireducens type strain (RHS 1).</title>
        <authorList>
            <person name="Pukall R."/>
            <person name="Lapidus A."/>
            <person name="Nolan M."/>
            <person name="Copeland A."/>
            <person name="Glavina Del Rio T."/>
            <person name="Lucas S."/>
            <person name="Chen F."/>
            <person name="Tice H."/>
            <person name="Cheng J.F."/>
            <person name="Chertkov O."/>
            <person name="Bruce D."/>
            <person name="Goodwin L."/>
            <person name="Kuske C."/>
            <person name="Brettin T."/>
            <person name="Detter J.C."/>
            <person name="Han C."/>
            <person name="Pitluck S."/>
            <person name="Pati A."/>
            <person name="Mavrommatis K."/>
            <person name="Ivanova N."/>
            <person name="Ovchinnikova G."/>
            <person name="Chen A."/>
            <person name="Palaniappan K."/>
            <person name="Schneider S."/>
            <person name="Rohde M."/>
            <person name="Chain P."/>
            <person name="D'haeseleer P."/>
            <person name="Goker M."/>
            <person name="Bristow J."/>
            <person name="Eisen J.A."/>
            <person name="Markowitz V."/>
            <person name="Kyrpides N.C."/>
            <person name="Klenk H.P."/>
            <person name="Hugenholtz P."/>
        </authorList>
    </citation>
    <scope>NUCLEOTIDE SEQUENCE [LARGE SCALE GENOMIC DNA]</scope>
    <source>
        <strain evidence="5">ATCC 29202 / DSM 20476 / NCTC 11029 / RHS 1</strain>
    </source>
</reference>
<dbReference type="eggNOG" id="COG1309">
    <property type="taxonomic scope" value="Bacteria"/>
</dbReference>
<dbReference type="InterPro" id="IPR009057">
    <property type="entry name" value="Homeodomain-like_sf"/>
</dbReference>
<organism evidence="4 5">
    <name type="scientific">Slackia heliotrinireducens (strain ATCC 29202 / DSM 20476 / NCTC 11029 / RHS 1)</name>
    <name type="common">Peptococcus heliotrinreducens</name>
    <dbReference type="NCBI Taxonomy" id="471855"/>
    <lineage>
        <taxon>Bacteria</taxon>
        <taxon>Bacillati</taxon>
        <taxon>Actinomycetota</taxon>
        <taxon>Coriobacteriia</taxon>
        <taxon>Eggerthellales</taxon>
        <taxon>Eggerthellaceae</taxon>
        <taxon>Slackia</taxon>
    </lineage>
</organism>
<sequence>MNSEYKQDLRVRRTEESIRRAFAEMLLEMPYEKITVTELSKRAYINKKTFYRHYAVLDDLLQEIQREFAEPFAQLTAGLRYPDDVDAITREFLMYSAKQGPLYDAVISSGMHDDILTKVLNEMGAERYGIQNHPAGWDDNEWSIYIAHVTSSQVRVYRQWVQDGRKVPVNRMVALGVRLICGGAYLERGLKHTS</sequence>
<dbReference type="AlphaFoldDB" id="C7N1Y3"/>
<evidence type="ECO:0000313" key="5">
    <source>
        <dbReference type="Proteomes" id="UP000002026"/>
    </source>
</evidence>
<keyword evidence="1 2" id="KW-0238">DNA-binding</keyword>
<evidence type="ECO:0000256" key="2">
    <source>
        <dbReference type="PROSITE-ProRule" id="PRU00335"/>
    </source>
</evidence>
<dbReference type="InterPro" id="IPR050624">
    <property type="entry name" value="HTH-type_Tx_Regulator"/>
</dbReference>
<dbReference type="RefSeq" id="WP_012799523.1">
    <property type="nucleotide sequence ID" value="NC_013165.1"/>
</dbReference>
<dbReference type="PROSITE" id="PS50977">
    <property type="entry name" value="HTH_TETR_2"/>
    <property type="match status" value="1"/>
</dbReference>
<feature type="DNA-binding region" description="H-T-H motif" evidence="2">
    <location>
        <begin position="35"/>
        <end position="54"/>
    </location>
</feature>
<evidence type="ECO:0000313" key="4">
    <source>
        <dbReference type="EMBL" id="ACV23424.1"/>
    </source>
</evidence>